<keyword evidence="2" id="KW-1185">Reference proteome</keyword>
<name>A0ABY9ZQT3_9ACTN</name>
<organism evidence="1 2">
    <name type="scientific">Micromonospora halotolerans</name>
    <dbReference type="NCBI Taxonomy" id="709879"/>
    <lineage>
        <taxon>Bacteria</taxon>
        <taxon>Bacillati</taxon>
        <taxon>Actinomycetota</taxon>
        <taxon>Actinomycetes</taxon>
        <taxon>Micromonosporales</taxon>
        <taxon>Micromonosporaceae</taxon>
        <taxon>Micromonospora</taxon>
    </lineage>
</organism>
<dbReference type="RefSeq" id="WP_313719175.1">
    <property type="nucleotide sequence ID" value="NZ_CP134876.1"/>
</dbReference>
<reference evidence="1 2" key="1">
    <citation type="submission" date="2023-09" db="EMBL/GenBank/DDBJ databases">
        <title>Micromonospora halotolerans DSM 45598 genome sequence.</title>
        <authorList>
            <person name="Mo P."/>
        </authorList>
    </citation>
    <scope>NUCLEOTIDE SEQUENCE [LARGE SCALE GENOMIC DNA]</scope>
    <source>
        <strain evidence="1 2">DSM 45598</strain>
    </source>
</reference>
<dbReference type="EMBL" id="CP134876">
    <property type="protein sequence ID" value="WNM37589.1"/>
    <property type="molecule type" value="Genomic_DNA"/>
</dbReference>
<evidence type="ECO:0000313" key="2">
    <source>
        <dbReference type="Proteomes" id="UP001303001"/>
    </source>
</evidence>
<dbReference type="Proteomes" id="UP001303001">
    <property type="component" value="Chromosome"/>
</dbReference>
<protein>
    <recommendedName>
        <fullName evidence="3">FXSXX-COOH protein</fullName>
    </recommendedName>
</protein>
<accession>A0ABY9ZQT3</accession>
<proteinExistence type="predicted"/>
<evidence type="ECO:0008006" key="3">
    <source>
        <dbReference type="Google" id="ProtNLM"/>
    </source>
</evidence>
<evidence type="ECO:0000313" key="1">
    <source>
        <dbReference type="EMBL" id="WNM37589.1"/>
    </source>
</evidence>
<sequence length="71" mass="7687">MRIKVAMPPNVAPPEANALPTLGSEAQETQLAIVPARLAAKIAMASQSTRTTKPLTIYNPSRDRLVPFMGW</sequence>
<gene>
    <name evidence="1" type="ORF">RMN56_20770</name>
</gene>